<gene>
    <name evidence="2" type="ORF">NG895_11475</name>
</gene>
<keyword evidence="3" id="KW-1185">Reference proteome</keyword>
<feature type="transmembrane region" description="Helical" evidence="1">
    <location>
        <begin position="178"/>
        <end position="200"/>
    </location>
</feature>
<accession>A0A9X2FEY9</accession>
<feature type="transmembrane region" description="Helical" evidence="1">
    <location>
        <begin position="141"/>
        <end position="166"/>
    </location>
</feature>
<evidence type="ECO:0000313" key="2">
    <source>
        <dbReference type="EMBL" id="MCO6044526.1"/>
    </source>
</evidence>
<dbReference type="EMBL" id="JAMXLR010000036">
    <property type="protein sequence ID" value="MCO6044526.1"/>
    <property type="molecule type" value="Genomic_DNA"/>
</dbReference>
<dbReference type="Proteomes" id="UP001155241">
    <property type="component" value="Unassembled WGS sequence"/>
</dbReference>
<sequence length="237" mass="25290">MPIQVTCPGCLKRFTVADKHAGKQGPCPSCKKTITIPKLEDQVVIHEQPSGPVDSKGRSVLKTFRRQDSKFSPLMALSALGVVVVACLVAFLLKGFVATASVVPAVLVMCGAAAVLGPFVAAGGYMFLRDDELEPYRGAQLWLRAAACGVGFALAWLLFAFILSRLTTPEDVKSGLQLWQLLIPLAVMFMVGLLSAYASLELDPASAVMLFALFFIFTGLLRLLMGLSFLPGLVLGG</sequence>
<evidence type="ECO:0000313" key="3">
    <source>
        <dbReference type="Proteomes" id="UP001155241"/>
    </source>
</evidence>
<feature type="transmembrane region" description="Helical" evidence="1">
    <location>
        <begin position="105"/>
        <end position="129"/>
    </location>
</feature>
<dbReference type="RefSeq" id="WP_252852631.1">
    <property type="nucleotide sequence ID" value="NZ_JAMXLR010000036.1"/>
</dbReference>
<protein>
    <submittedName>
        <fullName evidence="2">Uncharacterized protein</fullName>
    </submittedName>
</protein>
<keyword evidence="1" id="KW-0812">Transmembrane</keyword>
<feature type="transmembrane region" description="Helical" evidence="1">
    <location>
        <begin position="207"/>
        <end position="230"/>
    </location>
</feature>
<name>A0A9X2FEY9_9BACT</name>
<keyword evidence="1" id="KW-0472">Membrane</keyword>
<dbReference type="AlphaFoldDB" id="A0A9X2FEY9"/>
<comment type="caution">
    <text evidence="2">The sequence shown here is derived from an EMBL/GenBank/DDBJ whole genome shotgun (WGS) entry which is preliminary data.</text>
</comment>
<proteinExistence type="predicted"/>
<reference evidence="2" key="1">
    <citation type="submission" date="2022-06" db="EMBL/GenBank/DDBJ databases">
        <title>Aeoliella straminimaris, a novel planctomycete from sediments.</title>
        <authorList>
            <person name="Vitorino I.R."/>
            <person name="Lage O.M."/>
        </authorList>
    </citation>
    <scope>NUCLEOTIDE SEQUENCE</scope>
    <source>
        <strain evidence="2">ICT_H6.2</strain>
    </source>
</reference>
<feature type="transmembrane region" description="Helical" evidence="1">
    <location>
        <begin position="74"/>
        <end position="93"/>
    </location>
</feature>
<evidence type="ECO:0000256" key="1">
    <source>
        <dbReference type="SAM" id="Phobius"/>
    </source>
</evidence>
<organism evidence="2 3">
    <name type="scientific">Aeoliella straminimaris</name>
    <dbReference type="NCBI Taxonomy" id="2954799"/>
    <lineage>
        <taxon>Bacteria</taxon>
        <taxon>Pseudomonadati</taxon>
        <taxon>Planctomycetota</taxon>
        <taxon>Planctomycetia</taxon>
        <taxon>Pirellulales</taxon>
        <taxon>Lacipirellulaceae</taxon>
        <taxon>Aeoliella</taxon>
    </lineage>
</organism>
<keyword evidence="1" id="KW-1133">Transmembrane helix</keyword>